<dbReference type="InterPro" id="IPR000801">
    <property type="entry name" value="Esterase-like"/>
</dbReference>
<evidence type="ECO:0000256" key="1">
    <source>
        <dbReference type="SAM" id="Phobius"/>
    </source>
</evidence>
<feature type="transmembrane region" description="Helical" evidence="1">
    <location>
        <begin position="145"/>
        <end position="162"/>
    </location>
</feature>
<dbReference type="SUPFAM" id="SSF53474">
    <property type="entry name" value="alpha/beta-Hydrolases"/>
    <property type="match status" value="1"/>
</dbReference>
<dbReference type="Gene3D" id="3.40.50.1820">
    <property type="entry name" value="alpha/beta hydrolase"/>
    <property type="match status" value="1"/>
</dbReference>
<reference evidence="2" key="1">
    <citation type="submission" date="2021-04" db="EMBL/GenBank/DDBJ databases">
        <authorList>
            <person name="Hartkoorn R.C."/>
            <person name="Beaudoing E."/>
            <person name="Hot D."/>
        </authorList>
    </citation>
    <scope>NUCLEOTIDE SEQUENCE</scope>
    <source>
        <strain evidence="2">NRRL B-16292</strain>
    </source>
</reference>
<feature type="transmembrane region" description="Helical" evidence="1">
    <location>
        <begin position="54"/>
        <end position="75"/>
    </location>
</feature>
<dbReference type="PANTHER" id="PTHR48098:SF1">
    <property type="entry name" value="DIACYLGLYCEROL ACYLTRANSFERASE_MYCOLYLTRANSFERASE AG85A"/>
    <property type="match status" value="1"/>
</dbReference>
<dbReference type="InterPro" id="IPR029058">
    <property type="entry name" value="AB_hydrolase_fold"/>
</dbReference>
<dbReference type="PANTHER" id="PTHR48098">
    <property type="entry name" value="ENTEROCHELIN ESTERASE-RELATED"/>
    <property type="match status" value="1"/>
</dbReference>
<dbReference type="GO" id="GO:0016787">
    <property type="term" value="F:hydrolase activity"/>
    <property type="evidence" value="ECO:0007669"/>
    <property type="project" value="UniProtKB-KW"/>
</dbReference>
<gene>
    <name evidence="2" type="ORF">Dfulv_13115</name>
</gene>
<feature type="transmembrane region" description="Helical" evidence="1">
    <location>
        <begin position="87"/>
        <end position="106"/>
    </location>
</feature>
<reference evidence="2" key="2">
    <citation type="submission" date="2022-09" db="EMBL/GenBank/DDBJ databases">
        <title>Biosynthetic gene clusters of Dactylosporangioum fulvum.</title>
        <authorList>
            <person name="Caradec T."/>
        </authorList>
    </citation>
    <scope>NUCLEOTIDE SEQUENCE</scope>
    <source>
        <strain evidence="2">NRRL B-16292</strain>
    </source>
</reference>
<keyword evidence="3" id="KW-1185">Reference proteome</keyword>
<evidence type="ECO:0000313" key="2">
    <source>
        <dbReference type="EMBL" id="UWP85111.1"/>
    </source>
</evidence>
<dbReference type="Pfam" id="PF00756">
    <property type="entry name" value="Esterase"/>
    <property type="match status" value="1"/>
</dbReference>
<organism evidence="2 3">
    <name type="scientific">Dactylosporangium fulvum</name>
    <dbReference type="NCBI Taxonomy" id="53359"/>
    <lineage>
        <taxon>Bacteria</taxon>
        <taxon>Bacillati</taxon>
        <taxon>Actinomycetota</taxon>
        <taxon>Actinomycetes</taxon>
        <taxon>Micromonosporales</taxon>
        <taxon>Micromonosporaceae</taxon>
        <taxon>Dactylosporangium</taxon>
    </lineage>
</organism>
<keyword evidence="2" id="KW-0378">Hydrolase</keyword>
<dbReference type="InterPro" id="IPR050583">
    <property type="entry name" value="Mycobacterial_A85_antigen"/>
</dbReference>
<feature type="transmembrane region" description="Helical" evidence="1">
    <location>
        <begin position="118"/>
        <end position="136"/>
    </location>
</feature>
<accession>A0ABY5W7P1</accession>
<keyword evidence="1" id="KW-0472">Membrane</keyword>
<keyword evidence="1" id="KW-0812">Transmembrane</keyword>
<feature type="transmembrane region" description="Helical" evidence="1">
    <location>
        <begin position="28"/>
        <end position="48"/>
    </location>
</feature>
<dbReference type="EMBL" id="CP073720">
    <property type="protein sequence ID" value="UWP85111.1"/>
    <property type="molecule type" value="Genomic_DNA"/>
</dbReference>
<name>A0ABY5W7P1_9ACTN</name>
<dbReference type="RefSeq" id="WP_259863168.1">
    <property type="nucleotide sequence ID" value="NZ_BAAAST010000092.1"/>
</dbReference>
<keyword evidence="1" id="KW-1133">Transmembrane helix</keyword>
<sequence length="475" mass="49181">MGDHWSQEPVLELPVAVTGPPARARRGWAAAALLVVVTLAVAGLTGALDHVPLLDHPVALGVEAAGGALLIAAWWRRERRWITRTLPVLLLVVAVLVGLIAIMLLATGTITDAYPPSFAVWVGAGIAAIAGCPLVLRHTGTWRNVAAVLAVPLTFSGAFLLIDQHYGIWPQLGDVLGHSGAVGGRQAHDLLGAGTAPDGAPPRHGIIVDLDVPGTHSHFKHRPGVVFLPPAYFSADRQKLPVLVMLVGSPGTPINWLKSGHGQATDDAYAADHHGIAPVLVVVDHNGSATGDSECVDGPQGNAETYLTVDVPAFLTDTLHLRRDPSRWGIVGFSEGGTCALDLVLGHPDVYRHFLDLGGDAGPNLGSPAHTLSDLFGGSVAAQQAHDPMRLLRTGRYPGVTAWFGAGAGDPRDIAVSRRLAAATAEAGIPTHLLIVGGGHNWQFASAALAQTLPPLCVELGCAGGPAPATAGQGK</sequence>
<dbReference type="Proteomes" id="UP001059617">
    <property type="component" value="Chromosome"/>
</dbReference>
<protein>
    <submittedName>
        <fullName evidence="2">Alpha/beta hydrolase-fold protein</fullName>
    </submittedName>
</protein>
<evidence type="ECO:0000313" key="3">
    <source>
        <dbReference type="Proteomes" id="UP001059617"/>
    </source>
</evidence>
<proteinExistence type="predicted"/>